<evidence type="ECO:0000313" key="3">
    <source>
        <dbReference type="Ensembl" id="ENSVURP00010016197.1"/>
    </source>
</evidence>
<reference evidence="3" key="3">
    <citation type="submission" date="2025-09" db="UniProtKB">
        <authorList>
            <consortium name="Ensembl"/>
        </authorList>
    </citation>
    <scope>IDENTIFICATION</scope>
</reference>
<feature type="compositionally biased region" description="Basic and acidic residues" evidence="1">
    <location>
        <begin position="28"/>
        <end position="37"/>
    </location>
</feature>
<feature type="compositionally biased region" description="Basic and acidic residues" evidence="1">
    <location>
        <begin position="83"/>
        <end position="93"/>
    </location>
</feature>
<name>A0A4X2L4Y6_VOMUR</name>
<dbReference type="Ensembl" id="ENSVURT00010018415.1">
    <property type="protein sequence ID" value="ENSVURP00010016197.1"/>
    <property type="gene ID" value="ENSVURG00010012408.1"/>
</dbReference>
<dbReference type="Proteomes" id="UP000314987">
    <property type="component" value="Unassembled WGS sequence"/>
</dbReference>
<keyword evidence="4" id="KW-1185">Reference proteome</keyword>
<reference evidence="4" key="1">
    <citation type="submission" date="2018-12" db="EMBL/GenBank/DDBJ databases">
        <authorList>
            <person name="Yazar S."/>
        </authorList>
    </citation>
    <scope>NUCLEOTIDE SEQUENCE [LARGE SCALE GENOMIC DNA]</scope>
</reference>
<dbReference type="OMA" id="HWKASSK"/>
<dbReference type="GeneTree" id="ENSGT00990000214280"/>
<protein>
    <recommendedName>
        <fullName evidence="2">Cyclin-A N-terminal APC/C binding region domain-containing protein</fullName>
    </recommendedName>
</protein>
<proteinExistence type="predicted"/>
<accession>A0A4X2L4Y6</accession>
<evidence type="ECO:0000259" key="2">
    <source>
        <dbReference type="Pfam" id="PF16500"/>
    </source>
</evidence>
<dbReference type="InterPro" id="IPR032447">
    <property type="entry name" value="Cyclin-A_N"/>
</dbReference>
<dbReference type="Pfam" id="PF16500">
    <property type="entry name" value="Cyclin_N2"/>
    <property type="match status" value="1"/>
</dbReference>
<feature type="region of interest" description="Disordered" evidence="1">
    <location>
        <begin position="83"/>
        <end position="121"/>
    </location>
</feature>
<feature type="region of interest" description="Disordered" evidence="1">
    <location>
        <begin position="1"/>
        <end position="45"/>
    </location>
</feature>
<sequence>MLGHTAAGAAGPQPPRLPRAAGPDENQENIHPDKRGGAEPARPRTVLGVLRVVAPLREVPIHEEQGIVPPWNATSKQPTFTIHVDEPEADPGKKPQAPKKADPEDEALGFHSALSLPEPRKPLVPLDYPMDGSFGEPLDGWKEDGCHL</sequence>
<evidence type="ECO:0000313" key="4">
    <source>
        <dbReference type="Proteomes" id="UP000314987"/>
    </source>
</evidence>
<organism evidence="3 4">
    <name type="scientific">Vombatus ursinus</name>
    <name type="common">Common wombat</name>
    <dbReference type="NCBI Taxonomy" id="29139"/>
    <lineage>
        <taxon>Eukaryota</taxon>
        <taxon>Metazoa</taxon>
        <taxon>Chordata</taxon>
        <taxon>Craniata</taxon>
        <taxon>Vertebrata</taxon>
        <taxon>Euteleostomi</taxon>
        <taxon>Mammalia</taxon>
        <taxon>Metatheria</taxon>
        <taxon>Diprotodontia</taxon>
        <taxon>Vombatidae</taxon>
        <taxon>Vombatus</taxon>
    </lineage>
</organism>
<dbReference type="AlphaFoldDB" id="A0A4X2L4Y6"/>
<feature type="domain" description="Cyclin-A N-terminal APC/C binding region" evidence="2">
    <location>
        <begin position="44"/>
        <end position="136"/>
    </location>
</feature>
<evidence type="ECO:0000256" key="1">
    <source>
        <dbReference type="SAM" id="MobiDB-lite"/>
    </source>
</evidence>
<reference evidence="3" key="2">
    <citation type="submission" date="2025-08" db="UniProtKB">
        <authorList>
            <consortium name="Ensembl"/>
        </authorList>
    </citation>
    <scope>IDENTIFICATION</scope>
</reference>
<dbReference type="STRING" id="29139.ENSVURP00010016197"/>